<evidence type="ECO:0000256" key="2">
    <source>
        <dbReference type="ARBA" id="ARBA00009784"/>
    </source>
</evidence>
<evidence type="ECO:0000256" key="1">
    <source>
        <dbReference type="ARBA" id="ARBA00004651"/>
    </source>
</evidence>
<reference evidence="8" key="1">
    <citation type="submission" date="2018-05" db="EMBL/GenBank/DDBJ databases">
        <authorList>
            <person name="Lanie J.A."/>
            <person name="Ng W.-L."/>
            <person name="Kazmierczak K.M."/>
            <person name="Andrzejewski T.M."/>
            <person name="Davidsen T.M."/>
            <person name="Wayne K.J."/>
            <person name="Tettelin H."/>
            <person name="Glass J.I."/>
            <person name="Rusch D."/>
            <person name="Podicherti R."/>
            <person name="Tsui H.-C.T."/>
            <person name="Winkler M.E."/>
        </authorList>
    </citation>
    <scope>NUCLEOTIDE SEQUENCE</scope>
</reference>
<name>A0A382PDE3_9ZZZZ</name>
<proteinExistence type="inferred from homology"/>
<feature type="transmembrane region" description="Helical" evidence="7">
    <location>
        <begin position="110"/>
        <end position="135"/>
    </location>
</feature>
<keyword evidence="3" id="KW-1003">Cell membrane</keyword>
<dbReference type="EMBL" id="UINC01105765">
    <property type="protein sequence ID" value="SVC69952.1"/>
    <property type="molecule type" value="Genomic_DNA"/>
</dbReference>
<feature type="transmembrane region" description="Helical" evidence="7">
    <location>
        <begin position="6"/>
        <end position="28"/>
    </location>
</feature>
<feature type="transmembrane region" description="Helical" evidence="7">
    <location>
        <begin position="147"/>
        <end position="166"/>
    </location>
</feature>
<evidence type="ECO:0000256" key="6">
    <source>
        <dbReference type="ARBA" id="ARBA00023136"/>
    </source>
</evidence>
<feature type="transmembrane region" description="Helical" evidence="7">
    <location>
        <begin position="40"/>
        <end position="59"/>
    </location>
</feature>
<keyword evidence="6 7" id="KW-0472">Membrane</keyword>
<comment type="similarity">
    <text evidence="2">Belongs to the UPF0056 (MarC) family.</text>
</comment>
<dbReference type="GO" id="GO:0005886">
    <property type="term" value="C:plasma membrane"/>
    <property type="evidence" value="ECO:0007669"/>
    <property type="project" value="UniProtKB-SubCell"/>
</dbReference>
<dbReference type="AlphaFoldDB" id="A0A382PDE3"/>
<keyword evidence="5 7" id="KW-1133">Transmembrane helix</keyword>
<protein>
    <submittedName>
        <fullName evidence="8">Uncharacterized protein</fullName>
    </submittedName>
</protein>
<gene>
    <name evidence="8" type="ORF">METZ01_LOCUS322806</name>
</gene>
<evidence type="ECO:0000256" key="7">
    <source>
        <dbReference type="SAM" id="Phobius"/>
    </source>
</evidence>
<dbReference type="PANTHER" id="PTHR33508:SF1">
    <property type="entry name" value="UPF0056 MEMBRANE PROTEIN YHCE"/>
    <property type="match status" value="1"/>
</dbReference>
<feature type="transmembrane region" description="Helical" evidence="7">
    <location>
        <begin position="65"/>
        <end position="89"/>
    </location>
</feature>
<organism evidence="8">
    <name type="scientific">marine metagenome</name>
    <dbReference type="NCBI Taxonomy" id="408172"/>
    <lineage>
        <taxon>unclassified sequences</taxon>
        <taxon>metagenomes</taxon>
        <taxon>ecological metagenomes</taxon>
    </lineage>
</organism>
<evidence type="ECO:0000256" key="4">
    <source>
        <dbReference type="ARBA" id="ARBA00022692"/>
    </source>
</evidence>
<evidence type="ECO:0000313" key="8">
    <source>
        <dbReference type="EMBL" id="SVC69952.1"/>
    </source>
</evidence>
<dbReference type="Pfam" id="PF01914">
    <property type="entry name" value="MarC"/>
    <property type="match status" value="1"/>
</dbReference>
<keyword evidence="4 7" id="KW-0812">Transmembrane</keyword>
<dbReference type="PANTHER" id="PTHR33508">
    <property type="entry name" value="UPF0056 MEMBRANE PROTEIN YHCE"/>
    <property type="match status" value="1"/>
</dbReference>
<accession>A0A382PDE3</accession>
<evidence type="ECO:0000256" key="5">
    <source>
        <dbReference type="ARBA" id="ARBA00022989"/>
    </source>
</evidence>
<evidence type="ECO:0000256" key="3">
    <source>
        <dbReference type="ARBA" id="ARBA00022475"/>
    </source>
</evidence>
<dbReference type="NCBIfam" id="TIGR00427">
    <property type="entry name" value="NAAT family transporter"/>
    <property type="match status" value="1"/>
</dbReference>
<feature type="transmembrane region" description="Helical" evidence="7">
    <location>
        <begin position="186"/>
        <end position="206"/>
    </location>
</feature>
<comment type="subcellular location">
    <subcellularLocation>
        <location evidence="1">Cell membrane</location>
        <topology evidence="1">Multi-pass membrane protein</topology>
    </subcellularLocation>
</comment>
<dbReference type="InterPro" id="IPR002771">
    <property type="entry name" value="Multi_antbiot-R_MarC"/>
</dbReference>
<sequence length="208" mass="22780">MLTLFVENFVLIFVAIDPISLLPIFATFTQGLNQKDLRTLGIRTGVTAFIILSVFWMFGSQVLQLMGISINSFRIVGGMFLMIIAYQMVFMQRQQSREKTAEKAMDDEALSSLATFPLAIPLVAGPGAITIVILLSEKSGDSINSHLVGFSPIFIIILLTILSLWISGKIAEKLPISVLGVLQRTFGLLLGALAIEFVIQGIRLTFSI</sequence>